<dbReference type="Proteomes" id="UP001159364">
    <property type="component" value="Linkage Group LG08"/>
</dbReference>
<dbReference type="EMBL" id="JAIWQS010000008">
    <property type="protein sequence ID" value="KAJ8899655.1"/>
    <property type="molecule type" value="Genomic_DNA"/>
</dbReference>
<gene>
    <name evidence="2" type="ORF">K2173_019351</name>
</gene>
<dbReference type="AlphaFoldDB" id="A0AAV8UAY7"/>
<keyword evidence="3" id="KW-1185">Reference proteome</keyword>
<name>A0AAV8UAY7_9ROSI</name>
<comment type="caution">
    <text evidence="2">The sequence shown here is derived from an EMBL/GenBank/DDBJ whole genome shotgun (WGS) entry which is preliminary data.</text>
</comment>
<organism evidence="2 3">
    <name type="scientific">Erythroxylum novogranatense</name>
    <dbReference type="NCBI Taxonomy" id="1862640"/>
    <lineage>
        <taxon>Eukaryota</taxon>
        <taxon>Viridiplantae</taxon>
        <taxon>Streptophyta</taxon>
        <taxon>Embryophyta</taxon>
        <taxon>Tracheophyta</taxon>
        <taxon>Spermatophyta</taxon>
        <taxon>Magnoliopsida</taxon>
        <taxon>eudicotyledons</taxon>
        <taxon>Gunneridae</taxon>
        <taxon>Pentapetalae</taxon>
        <taxon>rosids</taxon>
        <taxon>fabids</taxon>
        <taxon>Malpighiales</taxon>
        <taxon>Erythroxylaceae</taxon>
        <taxon>Erythroxylum</taxon>
    </lineage>
</organism>
<accession>A0AAV8UAY7</accession>
<proteinExistence type="predicted"/>
<sequence>MEPPDPTPPGDAIAVTATDGHSSKRVRIRAREEDPIPPLNIGPTPRRSYSSAVAGQSPDPILPQAGPTGLPRTILEAHPPATQSSHPAARLLPRPTRILVHAPPAIWALLGRPTVSRSPLHRPDPGDPGPRAPHRCLHSLP</sequence>
<evidence type="ECO:0000313" key="3">
    <source>
        <dbReference type="Proteomes" id="UP001159364"/>
    </source>
</evidence>
<protein>
    <submittedName>
        <fullName evidence="2">Uncharacterized protein</fullName>
    </submittedName>
</protein>
<feature type="compositionally biased region" description="Basic residues" evidence="1">
    <location>
        <begin position="132"/>
        <end position="141"/>
    </location>
</feature>
<feature type="region of interest" description="Disordered" evidence="1">
    <location>
        <begin position="1"/>
        <end position="90"/>
    </location>
</feature>
<evidence type="ECO:0000313" key="2">
    <source>
        <dbReference type="EMBL" id="KAJ8899655.1"/>
    </source>
</evidence>
<reference evidence="2 3" key="1">
    <citation type="submission" date="2021-09" db="EMBL/GenBank/DDBJ databases">
        <title>Genomic insights and catalytic innovation underlie evolution of tropane alkaloids biosynthesis.</title>
        <authorList>
            <person name="Wang Y.-J."/>
            <person name="Tian T."/>
            <person name="Huang J.-P."/>
            <person name="Huang S.-X."/>
        </authorList>
    </citation>
    <scope>NUCLEOTIDE SEQUENCE [LARGE SCALE GENOMIC DNA]</scope>
    <source>
        <strain evidence="2">KIB-2018</strain>
        <tissue evidence="2">Leaf</tissue>
    </source>
</reference>
<evidence type="ECO:0000256" key="1">
    <source>
        <dbReference type="SAM" id="MobiDB-lite"/>
    </source>
</evidence>
<feature type="region of interest" description="Disordered" evidence="1">
    <location>
        <begin position="111"/>
        <end position="141"/>
    </location>
</feature>